<reference evidence="4" key="2">
    <citation type="journal article" date="2021" name="PeerJ">
        <title>Extensive microbial diversity within the chicken gut microbiome revealed by metagenomics and culture.</title>
        <authorList>
            <person name="Gilroy R."/>
            <person name="Ravi A."/>
            <person name="Getino M."/>
            <person name="Pursley I."/>
            <person name="Horton D.L."/>
            <person name="Alikhan N.F."/>
            <person name="Baker D."/>
            <person name="Gharbi K."/>
            <person name="Hall N."/>
            <person name="Watson M."/>
            <person name="Adriaenssens E.M."/>
            <person name="Foster-Nyarko E."/>
            <person name="Jarju S."/>
            <person name="Secka A."/>
            <person name="Antonio M."/>
            <person name="Oren A."/>
            <person name="Chaudhuri R.R."/>
            <person name="La Ragione R."/>
            <person name="Hildebrand F."/>
            <person name="Pallen M.J."/>
        </authorList>
    </citation>
    <scope>NUCLEOTIDE SEQUENCE</scope>
    <source>
        <strain evidence="4">B3-4054</strain>
    </source>
</reference>
<feature type="transmembrane region" description="Helical" evidence="1">
    <location>
        <begin position="45"/>
        <end position="69"/>
    </location>
</feature>
<evidence type="ECO:0000313" key="5">
    <source>
        <dbReference type="Proteomes" id="UP000823616"/>
    </source>
</evidence>
<dbReference type="InterPro" id="IPR014729">
    <property type="entry name" value="Rossmann-like_a/b/a_fold"/>
</dbReference>
<keyword evidence="1" id="KW-0812">Transmembrane</keyword>
<organism evidence="4 5">
    <name type="scientific">Candidatus Avitreponema avistercoris</name>
    <dbReference type="NCBI Taxonomy" id="2840705"/>
    <lineage>
        <taxon>Bacteria</taxon>
        <taxon>Pseudomonadati</taxon>
        <taxon>Spirochaetota</taxon>
        <taxon>Spirochaetia</taxon>
        <taxon>Spirochaetales</taxon>
        <taxon>Candidatus Avitreponema</taxon>
    </lineage>
</organism>
<dbReference type="Proteomes" id="UP000823616">
    <property type="component" value="Unassembled WGS sequence"/>
</dbReference>
<evidence type="ECO:0000256" key="2">
    <source>
        <dbReference type="SAM" id="SignalP"/>
    </source>
</evidence>
<dbReference type="GO" id="GO:0043164">
    <property type="term" value="P:Gram-negative-bacterium-type cell wall biogenesis"/>
    <property type="evidence" value="ECO:0007669"/>
    <property type="project" value="TreeGrafter"/>
</dbReference>
<keyword evidence="1" id="KW-1133">Transmembrane helix</keyword>
<feature type="chain" id="PRO_5039183476" evidence="2">
    <location>
        <begin position="22"/>
        <end position="293"/>
    </location>
</feature>
<evidence type="ECO:0000259" key="3">
    <source>
        <dbReference type="Pfam" id="PF02698"/>
    </source>
</evidence>
<gene>
    <name evidence="4" type="ORF">IAA96_04765</name>
</gene>
<sequence length="293" mass="32097">MTVRRRRFSAAAFFSAAAAFAAYDIFLLVSSPGTVSAVLTSFSHIWLLPAAFCILCGCCRLRGVYFLYALPRFWRFAFFAAVSAGVLVGAVCLFLILTPETEPLSRKKNAKEGIRWMILFGGGIDKNGNLPPLVLRRAETAAAWLRTHPASSVVVTGGTLRHVPHPEAPAMKRSLEKAGIAPERILPEDRALDTIQNLRYSAMCIARQEQTSLENVMDSCIAVLSSRYHLARIEILARRLGFSCITGVPAPVPLLYAPHAYLREICAFIKLGLRIALTGEPAPMRSLGVPENL</sequence>
<dbReference type="PANTHER" id="PTHR30336">
    <property type="entry name" value="INNER MEMBRANE PROTEIN, PROBABLE PERMEASE"/>
    <property type="match status" value="1"/>
</dbReference>
<keyword evidence="1" id="KW-0472">Membrane</keyword>
<feature type="transmembrane region" description="Helical" evidence="1">
    <location>
        <begin position="76"/>
        <end position="97"/>
    </location>
</feature>
<dbReference type="EMBL" id="JADIMS010000080">
    <property type="protein sequence ID" value="MBO8450400.1"/>
    <property type="molecule type" value="Genomic_DNA"/>
</dbReference>
<dbReference type="PANTHER" id="PTHR30336:SF4">
    <property type="entry name" value="ENVELOPE BIOGENESIS FACTOR ELYC"/>
    <property type="match status" value="1"/>
</dbReference>
<comment type="caution">
    <text evidence="4">The sequence shown here is derived from an EMBL/GenBank/DDBJ whole genome shotgun (WGS) entry which is preliminary data.</text>
</comment>
<proteinExistence type="predicted"/>
<keyword evidence="2" id="KW-0732">Signal</keyword>
<dbReference type="Pfam" id="PF02698">
    <property type="entry name" value="DUF218"/>
    <property type="match status" value="1"/>
</dbReference>
<name>A0A9D9ENW9_9SPIR</name>
<accession>A0A9D9ENW9</accession>
<evidence type="ECO:0000256" key="1">
    <source>
        <dbReference type="SAM" id="Phobius"/>
    </source>
</evidence>
<feature type="signal peptide" evidence="2">
    <location>
        <begin position="1"/>
        <end position="21"/>
    </location>
</feature>
<dbReference type="GO" id="GO:0005886">
    <property type="term" value="C:plasma membrane"/>
    <property type="evidence" value="ECO:0007669"/>
    <property type="project" value="TreeGrafter"/>
</dbReference>
<evidence type="ECO:0000313" key="4">
    <source>
        <dbReference type="EMBL" id="MBO8450400.1"/>
    </source>
</evidence>
<protein>
    <submittedName>
        <fullName evidence="4">YdcF family protein</fullName>
    </submittedName>
</protein>
<reference evidence="4" key="1">
    <citation type="submission" date="2020-10" db="EMBL/GenBank/DDBJ databases">
        <authorList>
            <person name="Gilroy R."/>
        </authorList>
    </citation>
    <scope>NUCLEOTIDE SEQUENCE</scope>
    <source>
        <strain evidence="4">B3-4054</strain>
    </source>
</reference>
<dbReference type="InterPro" id="IPR003848">
    <property type="entry name" value="DUF218"/>
</dbReference>
<dbReference type="AlphaFoldDB" id="A0A9D9ENW9"/>
<feature type="domain" description="DUF218" evidence="3">
    <location>
        <begin position="117"/>
        <end position="264"/>
    </location>
</feature>
<dbReference type="CDD" id="cd06259">
    <property type="entry name" value="YdcF-like"/>
    <property type="match status" value="1"/>
</dbReference>
<dbReference type="InterPro" id="IPR051599">
    <property type="entry name" value="Cell_Envelope_Assoc"/>
</dbReference>
<dbReference type="GO" id="GO:0000270">
    <property type="term" value="P:peptidoglycan metabolic process"/>
    <property type="evidence" value="ECO:0007669"/>
    <property type="project" value="TreeGrafter"/>
</dbReference>
<dbReference type="Gene3D" id="3.40.50.620">
    <property type="entry name" value="HUPs"/>
    <property type="match status" value="1"/>
</dbReference>